<dbReference type="Proteomes" id="UP000494206">
    <property type="component" value="Unassembled WGS sequence"/>
</dbReference>
<comment type="caution">
    <text evidence="1">The sequence shown here is derived from an EMBL/GenBank/DDBJ whole genome shotgun (WGS) entry which is preliminary data.</text>
</comment>
<reference evidence="1 2" key="1">
    <citation type="submission" date="2020-04" db="EMBL/GenBank/DDBJ databases">
        <authorList>
            <person name="Laetsch R D."/>
            <person name="Stevens L."/>
            <person name="Kumar S."/>
            <person name="Blaxter L. M."/>
        </authorList>
    </citation>
    <scope>NUCLEOTIDE SEQUENCE [LARGE SCALE GENOMIC DNA]</scope>
</reference>
<evidence type="ECO:0000313" key="2">
    <source>
        <dbReference type="Proteomes" id="UP000494206"/>
    </source>
</evidence>
<accession>A0A8S1ED65</accession>
<sequence length="118" mass="13347">MGGGFVKHGATRSWTRRLAGDDKLHGPPVGTSTLKLLDLLQKKEEGEERTLGQVYIVVFQSGNEMMMVDDEKSEEERRARWKFEKLGLRYGQRAITVDLEGADLADPYLIDVFLVTPH</sequence>
<dbReference type="AlphaFoldDB" id="A0A8S1ED65"/>
<keyword evidence="2" id="KW-1185">Reference proteome</keyword>
<evidence type="ECO:0000313" key="1">
    <source>
        <dbReference type="EMBL" id="CAB3398611.1"/>
    </source>
</evidence>
<dbReference type="EMBL" id="CADEPM010000001">
    <property type="protein sequence ID" value="CAB3398611.1"/>
    <property type="molecule type" value="Genomic_DNA"/>
</dbReference>
<proteinExistence type="predicted"/>
<organism evidence="1 2">
    <name type="scientific">Caenorhabditis bovis</name>
    <dbReference type="NCBI Taxonomy" id="2654633"/>
    <lineage>
        <taxon>Eukaryota</taxon>
        <taxon>Metazoa</taxon>
        <taxon>Ecdysozoa</taxon>
        <taxon>Nematoda</taxon>
        <taxon>Chromadorea</taxon>
        <taxon>Rhabditida</taxon>
        <taxon>Rhabditina</taxon>
        <taxon>Rhabditomorpha</taxon>
        <taxon>Rhabditoidea</taxon>
        <taxon>Rhabditidae</taxon>
        <taxon>Peloderinae</taxon>
        <taxon>Caenorhabditis</taxon>
    </lineage>
</organism>
<gene>
    <name evidence="1" type="ORF">CBOVIS_LOCUS1864</name>
</gene>
<name>A0A8S1ED65_9PELO</name>
<protein>
    <submittedName>
        <fullName evidence="1">Uncharacterized protein</fullName>
    </submittedName>
</protein>